<evidence type="ECO:0000256" key="2">
    <source>
        <dbReference type="ARBA" id="ARBA00022827"/>
    </source>
</evidence>
<evidence type="ECO:0000313" key="6">
    <source>
        <dbReference type="EMBL" id="SUB60630.1"/>
    </source>
</evidence>
<dbReference type="InterPro" id="IPR005107">
    <property type="entry name" value="CO_DH_flav_C"/>
</dbReference>
<dbReference type="PANTHER" id="PTHR42659">
    <property type="entry name" value="XANTHINE DEHYDROGENASE SUBUNIT C-RELATED"/>
    <property type="match status" value="1"/>
</dbReference>
<dbReference type="Proteomes" id="UP000255101">
    <property type="component" value="Unassembled WGS sequence"/>
</dbReference>
<dbReference type="InterPro" id="IPR016166">
    <property type="entry name" value="FAD-bd_PCMH"/>
</dbReference>
<dbReference type="PATRIC" id="fig|1261.3.peg.1288"/>
<dbReference type="Gene3D" id="3.30.465.10">
    <property type="match status" value="1"/>
</dbReference>
<dbReference type="InterPro" id="IPR016167">
    <property type="entry name" value="FAD-bd_PCMH_sub1"/>
</dbReference>
<dbReference type="PROSITE" id="PS51387">
    <property type="entry name" value="FAD_PCMH"/>
    <property type="match status" value="1"/>
</dbReference>
<reference evidence="5 7" key="1">
    <citation type="submission" date="2016-02" db="EMBL/GenBank/DDBJ databases">
        <authorList>
            <person name="Wen L."/>
            <person name="He K."/>
            <person name="Yang H."/>
        </authorList>
    </citation>
    <scope>NUCLEOTIDE SEQUENCE [LARGE SCALE GENOMIC DNA]</scope>
    <source>
        <strain evidence="5 7">MJR8628A</strain>
    </source>
</reference>
<name>A0A135YX60_9FIRM</name>
<dbReference type="Pfam" id="PF00941">
    <property type="entry name" value="FAD_binding_5"/>
    <property type="match status" value="1"/>
</dbReference>
<dbReference type="EMBL" id="UGTB01000004">
    <property type="protein sequence ID" value="SUB60630.1"/>
    <property type="molecule type" value="Genomic_DNA"/>
</dbReference>
<evidence type="ECO:0000259" key="4">
    <source>
        <dbReference type="PROSITE" id="PS51387"/>
    </source>
</evidence>
<protein>
    <submittedName>
        <fullName evidence="5">FAD binding domain in molybdopterin dehydrogenase</fullName>
    </submittedName>
    <submittedName>
        <fullName evidence="6">Nicotinate dehydrogenase FAD-subunit</fullName>
        <ecNumber evidence="6">1.17.1.5</ecNumber>
    </submittedName>
</protein>
<feature type="domain" description="FAD-binding PCMH-type" evidence="4">
    <location>
        <begin position="2"/>
        <end position="178"/>
    </location>
</feature>
<dbReference type="EC" id="1.17.1.5" evidence="6"/>
<dbReference type="InterPro" id="IPR002346">
    <property type="entry name" value="Mopterin_DH_FAD-bd"/>
</dbReference>
<dbReference type="AlphaFoldDB" id="A0A135YX60"/>
<dbReference type="GO" id="GO:0050138">
    <property type="term" value="F:nicotinate dehydrogenase activity"/>
    <property type="evidence" value="ECO:0007669"/>
    <property type="project" value="UniProtKB-EC"/>
</dbReference>
<dbReference type="eggNOG" id="COG1319">
    <property type="taxonomic scope" value="Bacteria"/>
</dbReference>
<organism evidence="5 7">
    <name type="scientific">Peptostreptococcus anaerobius</name>
    <dbReference type="NCBI Taxonomy" id="1261"/>
    <lineage>
        <taxon>Bacteria</taxon>
        <taxon>Bacillati</taxon>
        <taxon>Bacillota</taxon>
        <taxon>Clostridia</taxon>
        <taxon>Peptostreptococcales</taxon>
        <taxon>Peptostreptococcaceae</taxon>
        <taxon>Peptostreptococcus</taxon>
    </lineage>
</organism>
<dbReference type="SUPFAM" id="SSF55447">
    <property type="entry name" value="CO dehydrogenase flavoprotein C-terminal domain-like"/>
    <property type="match status" value="1"/>
</dbReference>
<dbReference type="Gene3D" id="3.30.390.50">
    <property type="entry name" value="CO dehydrogenase flavoprotein, C-terminal domain"/>
    <property type="match status" value="1"/>
</dbReference>
<dbReference type="InterPro" id="IPR016169">
    <property type="entry name" value="FAD-bd_PCMH_sub2"/>
</dbReference>
<dbReference type="PANTHER" id="PTHR42659:SF2">
    <property type="entry name" value="XANTHINE DEHYDROGENASE SUBUNIT C-RELATED"/>
    <property type="match status" value="1"/>
</dbReference>
<evidence type="ECO:0000313" key="7">
    <source>
        <dbReference type="Proteomes" id="UP000070326"/>
    </source>
</evidence>
<keyword evidence="3 6" id="KW-0560">Oxidoreductase</keyword>
<dbReference type="Pfam" id="PF03450">
    <property type="entry name" value="CO_deh_flav_C"/>
    <property type="match status" value="1"/>
</dbReference>
<evidence type="ECO:0000256" key="1">
    <source>
        <dbReference type="ARBA" id="ARBA00022630"/>
    </source>
</evidence>
<dbReference type="InterPro" id="IPR036318">
    <property type="entry name" value="FAD-bd_PCMH-like_sf"/>
</dbReference>
<dbReference type="RefSeq" id="WP_002844992.1">
    <property type="nucleotide sequence ID" value="NZ_CAXUJS010000019.1"/>
</dbReference>
<dbReference type="SUPFAM" id="SSF56176">
    <property type="entry name" value="FAD-binding/transporter-associated domain-like"/>
    <property type="match status" value="1"/>
</dbReference>
<dbReference type="InterPro" id="IPR051312">
    <property type="entry name" value="Diverse_Substr_Oxidored"/>
</dbReference>
<accession>A0A135YX60</accession>
<evidence type="ECO:0000313" key="8">
    <source>
        <dbReference type="Proteomes" id="UP000255101"/>
    </source>
</evidence>
<evidence type="ECO:0000256" key="3">
    <source>
        <dbReference type="ARBA" id="ARBA00023002"/>
    </source>
</evidence>
<keyword evidence="2" id="KW-0274">FAD</keyword>
<evidence type="ECO:0000313" key="5">
    <source>
        <dbReference type="EMBL" id="KXI13969.1"/>
    </source>
</evidence>
<dbReference type="EMBL" id="LSQZ01000015">
    <property type="protein sequence ID" value="KXI13969.1"/>
    <property type="molecule type" value="Genomic_DNA"/>
</dbReference>
<keyword evidence="1" id="KW-0285">Flavoprotein</keyword>
<proteinExistence type="predicted"/>
<dbReference type="SMART" id="SM01092">
    <property type="entry name" value="CO_deh_flav_C"/>
    <property type="match status" value="1"/>
</dbReference>
<reference evidence="6 8" key="2">
    <citation type="submission" date="2018-06" db="EMBL/GenBank/DDBJ databases">
        <authorList>
            <consortium name="Pathogen Informatics"/>
            <person name="Doyle S."/>
        </authorList>
    </citation>
    <scope>NUCLEOTIDE SEQUENCE [LARGE SCALE GENOMIC DNA]</scope>
    <source>
        <strain evidence="6 8">NCTC11460</strain>
    </source>
</reference>
<gene>
    <name evidence="6" type="primary">ndhF</name>
    <name evidence="5" type="ORF">HMPREF3195_00440</name>
    <name evidence="6" type="ORF">NCTC11460_00537</name>
</gene>
<dbReference type="Gene3D" id="3.30.43.10">
    <property type="entry name" value="Uridine Diphospho-n-acetylenolpyruvylglucosamine Reductase, domain 2"/>
    <property type="match status" value="1"/>
</dbReference>
<dbReference type="STRING" id="1261.HMPREF3195_00440"/>
<dbReference type="GO" id="GO:0071949">
    <property type="term" value="F:FAD binding"/>
    <property type="evidence" value="ECO:0007669"/>
    <property type="project" value="InterPro"/>
</dbReference>
<dbReference type="InterPro" id="IPR036683">
    <property type="entry name" value="CO_DH_flav_C_dom_sf"/>
</dbReference>
<dbReference type="Proteomes" id="UP000070326">
    <property type="component" value="Unassembled WGS sequence"/>
</dbReference>
<sequence>MNILCNFQYHAPKTKAEVLDLLATIGDKSKMLAGGTDLIIMLKEKMMETENIINIADVEELAGVKFTDNGVEIGACTKIADIENSKELAVDYGVLTYAASQLGSYQVRTMATIGGNIAHCSPCGETTSPLVSLDADVVIESKRGQRVLKIEEFIVGNRANVLESDEMITKFIIHAPAANSAARYGCIGLRNAMEIDAANMAVNLELEEDKKTIKNIKLVMGSVAPKPLVSEAVPALLVGKVLDDELIEKVGQAAMGEAKPITDVRATAEYRKEVVGALARRLTKEAYNKAMEA</sequence>